<evidence type="ECO:0000256" key="2">
    <source>
        <dbReference type="ARBA" id="ARBA00011925"/>
    </source>
</evidence>
<protein>
    <recommendedName>
        <fullName evidence="2">type I protein arginine methyltransferase</fullName>
        <ecNumber evidence="2">2.1.1.319</ecNumber>
    </recommendedName>
</protein>
<evidence type="ECO:0000256" key="13">
    <source>
        <dbReference type="SAM" id="MobiDB-lite"/>
    </source>
</evidence>
<dbReference type="Pfam" id="PF13649">
    <property type="entry name" value="Methyltransf_25"/>
    <property type="match status" value="1"/>
</dbReference>
<evidence type="ECO:0000256" key="3">
    <source>
        <dbReference type="ARBA" id="ARBA00022490"/>
    </source>
</evidence>
<accession>A0A9P5Y8M9</accession>
<evidence type="ECO:0000256" key="1">
    <source>
        <dbReference type="ARBA" id="ARBA00004514"/>
    </source>
</evidence>
<evidence type="ECO:0000256" key="10">
    <source>
        <dbReference type="ARBA" id="ARBA00047384"/>
    </source>
</evidence>
<feature type="compositionally biased region" description="Pro residues" evidence="13">
    <location>
        <begin position="1"/>
        <end position="12"/>
    </location>
</feature>
<dbReference type="Proteomes" id="UP000807353">
    <property type="component" value="Unassembled WGS sequence"/>
</dbReference>
<keyword evidence="3" id="KW-0963">Cytoplasm</keyword>
<dbReference type="InterPro" id="IPR029063">
    <property type="entry name" value="SAM-dependent_MTases_sf"/>
</dbReference>
<dbReference type="PROSITE" id="PS51678">
    <property type="entry name" value="SAM_MT_PRMT"/>
    <property type="match status" value="1"/>
</dbReference>
<dbReference type="PANTHER" id="PTHR11006:SF53">
    <property type="entry name" value="PROTEIN ARGININE N-METHYLTRANSFERASE 3"/>
    <property type="match status" value="1"/>
</dbReference>
<keyword evidence="6 12" id="KW-0949">S-adenosyl-L-methionine</keyword>
<keyword evidence="4 12" id="KW-0489">Methyltransferase</keyword>
<keyword evidence="7" id="KW-0479">Metal-binding</keyword>
<dbReference type="InterPro" id="IPR036236">
    <property type="entry name" value="Znf_C2H2_sf"/>
</dbReference>
<sequence>MSLHLPPPPSPPNISNGDGNLSSDCASSDSDDEDQNWDDWVSDSLVQQPCRSLFEDKTFPSVGEALAHDADVHGFDLNKFSSELSLDFHRRIRLINYIRKTAFVSKLNGSEALFTEEKYLVPVIEDDPLLQIQTDDWTDSDEEGAITPEPAQQIQALQKKLAAAKRGFNEYRTLINQQLNIGGLLDSADASISSPSAPQARDDDSHYFQSYGENDIHAVMIQDKVRTSSYAKFILTNPTLFRDAIVLDVGCGTGILSLFAARGGAKRVVAVDASDIAIKAKQIVKANGLDDIITVIQGKVEEITLPGDITHVDIIISEWMGYALLYESMLDSVLVARDRFLRPGGVMAPSQCKMMLSLCDASEIYKDRVGFWDDIYGFDLSVMAEDLYGEAIVDVVGSNTMYSAPHPIKDLLLSEITQRQLDFTSSFTLVSTSERRTKINSFILYFDTFFTNTGHPVPAVTDVKTVKEGDVILAELWPVGGKSAPKRRQSMGVDKDSITSFSTGPQSMPTHWKQTLFLLREPISVTEGSIVQGTFYCRKSRTNSRELDVEIHYSTKQDADSAANDTIVQMYKVR</sequence>
<evidence type="ECO:0000259" key="16">
    <source>
        <dbReference type="Pfam" id="PF22528"/>
    </source>
</evidence>
<evidence type="ECO:0000256" key="9">
    <source>
        <dbReference type="ARBA" id="ARBA00022833"/>
    </source>
</evidence>
<dbReference type="GO" id="GO:0032259">
    <property type="term" value="P:methylation"/>
    <property type="evidence" value="ECO:0007669"/>
    <property type="project" value="UniProtKB-KW"/>
</dbReference>
<dbReference type="InterPro" id="IPR025799">
    <property type="entry name" value="Arg_MeTrfase"/>
</dbReference>
<dbReference type="Gene3D" id="2.70.160.11">
    <property type="entry name" value="Hnrnp arginine n-methyltransferase1"/>
    <property type="match status" value="1"/>
</dbReference>
<dbReference type="EC" id="2.1.1.319" evidence="2"/>
<comment type="caution">
    <text evidence="17">The sequence shown here is derived from an EMBL/GenBank/DDBJ whole genome shotgun (WGS) entry which is preliminary data.</text>
</comment>
<feature type="domain" description="Protein arginine N-methyltransferase" evidence="16">
    <location>
        <begin position="363"/>
        <end position="457"/>
    </location>
</feature>
<feature type="region of interest" description="Disordered" evidence="13">
    <location>
        <begin position="1"/>
        <end position="37"/>
    </location>
</feature>
<comment type="subcellular location">
    <subcellularLocation>
        <location evidence="1">Cytoplasm</location>
        <location evidence="1">Cytosol</location>
    </subcellularLocation>
</comment>
<organism evidence="17 18">
    <name type="scientific">Collybia nuda</name>
    <dbReference type="NCBI Taxonomy" id="64659"/>
    <lineage>
        <taxon>Eukaryota</taxon>
        <taxon>Fungi</taxon>
        <taxon>Dikarya</taxon>
        <taxon>Basidiomycota</taxon>
        <taxon>Agaricomycotina</taxon>
        <taxon>Agaricomycetes</taxon>
        <taxon>Agaricomycetidae</taxon>
        <taxon>Agaricales</taxon>
        <taxon>Tricholomatineae</taxon>
        <taxon>Clitocybaceae</taxon>
        <taxon>Collybia</taxon>
    </lineage>
</organism>
<dbReference type="OrthoDB" id="7848332at2759"/>
<comment type="catalytic activity">
    <reaction evidence="10">
        <text>L-arginyl-[protein] + 2 S-adenosyl-L-methionine = N(omega),N(omega)-dimethyl-L-arginyl-[protein] + 2 S-adenosyl-L-homocysteine + 2 H(+)</text>
        <dbReference type="Rhea" id="RHEA:48096"/>
        <dbReference type="Rhea" id="RHEA-COMP:10532"/>
        <dbReference type="Rhea" id="RHEA-COMP:11991"/>
        <dbReference type="ChEBI" id="CHEBI:15378"/>
        <dbReference type="ChEBI" id="CHEBI:29965"/>
        <dbReference type="ChEBI" id="CHEBI:57856"/>
        <dbReference type="ChEBI" id="CHEBI:59789"/>
        <dbReference type="ChEBI" id="CHEBI:61897"/>
        <dbReference type="EC" id="2.1.1.319"/>
    </reaction>
    <physiologicalReaction direction="left-to-right" evidence="10">
        <dbReference type="Rhea" id="RHEA:48097"/>
    </physiologicalReaction>
</comment>
<evidence type="ECO:0000313" key="17">
    <source>
        <dbReference type="EMBL" id="KAF9464204.1"/>
    </source>
</evidence>
<gene>
    <name evidence="17" type="ORF">BDZ94DRAFT_1162518</name>
</gene>
<evidence type="ECO:0000256" key="12">
    <source>
        <dbReference type="PROSITE-ProRule" id="PRU01015"/>
    </source>
</evidence>
<evidence type="ECO:0000256" key="4">
    <source>
        <dbReference type="ARBA" id="ARBA00022603"/>
    </source>
</evidence>
<keyword evidence="18" id="KW-1185">Reference proteome</keyword>
<dbReference type="PANTHER" id="PTHR11006">
    <property type="entry name" value="PROTEIN ARGININE N-METHYLTRANSFERASE"/>
    <property type="match status" value="1"/>
</dbReference>
<evidence type="ECO:0000259" key="14">
    <source>
        <dbReference type="Pfam" id="PF13649"/>
    </source>
</evidence>
<dbReference type="AlphaFoldDB" id="A0A9P5Y8M9"/>
<dbReference type="GO" id="GO:0008270">
    <property type="term" value="F:zinc ion binding"/>
    <property type="evidence" value="ECO:0007669"/>
    <property type="project" value="UniProtKB-KW"/>
</dbReference>
<feature type="domain" description="Protein arginine N-methyltransferase 3-like C2H2 zinc finger" evidence="15">
    <location>
        <begin position="83"/>
        <end position="122"/>
    </location>
</feature>
<comment type="catalytic activity">
    <reaction evidence="11">
        <text>L-arginyl-[protein] + S-adenosyl-L-methionine = N(omega)-methyl-L-arginyl-[protein] + S-adenosyl-L-homocysteine + H(+)</text>
        <dbReference type="Rhea" id="RHEA:48100"/>
        <dbReference type="Rhea" id="RHEA-COMP:10532"/>
        <dbReference type="Rhea" id="RHEA-COMP:11990"/>
        <dbReference type="ChEBI" id="CHEBI:15378"/>
        <dbReference type="ChEBI" id="CHEBI:29965"/>
        <dbReference type="ChEBI" id="CHEBI:57856"/>
        <dbReference type="ChEBI" id="CHEBI:59789"/>
        <dbReference type="ChEBI" id="CHEBI:65280"/>
    </reaction>
    <physiologicalReaction direction="left-to-right" evidence="11">
        <dbReference type="Rhea" id="RHEA:48101"/>
    </physiologicalReaction>
</comment>
<keyword evidence="8" id="KW-0863">Zinc-finger</keyword>
<evidence type="ECO:0000256" key="5">
    <source>
        <dbReference type="ARBA" id="ARBA00022679"/>
    </source>
</evidence>
<evidence type="ECO:0000313" key="18">
    <source>
        <dbReference type="Proteomes" id="UP000807353"/>
    </source>
</evidence>
<keyword evidence="9" id="KW-0862">Zinc</keyword>
<dbReference type="EMBL" id="MU150256">
    <property type="protein sequence ID" value="KAF9464204.1"/>
    <property type="molecule type" value="Genomic_DNA"/>
</dbReference>
<dbReference type="SUPFAM" id="SSF53335">
    <property type="entry name" value="S-adenosyl-L-methionine-dependent methyltransferases"/>
    <property type="match status" value="1"/>
</dbReference>
<name>A0A9P5Y8M9_9AGAR</name>
<dbReference type="CDD" id="cd02440">
    <property type="entry name" value="AdoMet_MTases"/>
    <property type="match status" value="1"/>
</dbReference>
<evidence type="ECO:0000256" key="8">
    <source>
        <dbReference type="ARBA" id="ARBA00022771"/>
    </source>
</evidence>
<dbReference type="Pfam" id="PF21137">
    <property type="entry name" value="ANM3_C2H2_Zf"/>
    <property type="match status" value="1"/>
</dbReference>
<evidence type="ECO:0000256" key="11">
    <source>
        <dbReference type="ARBA" id="ARBA00049303"/>
    </source>
</evidence>
<feature type="region of interest" description="Disordered" evidence="13">
    <location>
        <begin position="483"/>
        <end position="506"/>
    </location>
</feature>
<dbReference type="InterPro" id="IPR049482">
    <property type="entry name" value="ANM3-like_C2H2_Zf"/>
</dbReference>
<dbReference type="FunFam" id="3.40.50.150:FF:000003">
    <property type="entry name" value="Blast:Protein arginine N-methyltransferase 1"/>
    <property type="match status" value="1"/>
</dbReference>
<dbReference type="InterPro" id="IPR055135">
    <property type="entry name" value="PRMT_dom"/>
</dbReference>
<evidence type="ECO:0000256" key="6">
    <source>
        <dbReference type="ARBA" id="ARBA00022691"/>
    </source>
</evidence>
<dbReference type="GO" id="GO:0005634">
    <property type="term" value="C:nucleus"/>
    <property type="evidence" value="ECO:0007669"/>
    <property type="project" value="TreeGrafter"/>
</dbReference>
<dbReference type="Pfam" id="PF22528">
    <property type="entry name" value="PRMT_C"/>
    <property type="match status" value="2"/>
</dbReference>
<keyword evidence="5 12" id="KW-0808">Transferase</keyword>
<dbReference type="GO" id="GO:0042054">
    <property type="term" value="F:histone methyltransferase activity"/>
    <property type="evidence" value="ECO:0007669"/>
    <property type="project" value="TreeGrafter"/>
</dbReference>
<proteinExistence type="predicted"/>
<dbReference type="Gene3D" id="3.40.50.150">
    <property type="entry name" value="Vaccinia Virus protein VP39"/>
    <property type="match status" value="1"/>
</dbReference>
<dbReference type="GO" id="GO:0005829">
    <property type="term" value="C:cytosol"/>
    <property type="evidence" value="ECO:0007669"/>
    <property type="project" value="UniProtKB-SubCell"/>
</dbReference>
<dbReference type="GO" id="GO:0035242">
    <property type="term" value="F:protein-arginine omega-N asymmetric methyltransferase activity"/>
    <property type="evidence" value="ECO:0007669"/>
    <property type="project" value="UniProtKB-EC"/>
</dbReference>
<dbReference type="InterPro" id="IPR041698">
    <property type="entry name" value="Methyltransf_25"/>
</dbReference>
<reference evidence="17" key="1">
    <citation type="submission" date="2020-11" db="EMBL/GenBank/DDBJ databases">
        <authorList>
            <consortium name="DOE Joint Genome Institute"/>
            <person name="Ahrendt S."/>
            <person name="Riley R."/>
            <person name="Andreopoulos W."/>
            <person name="Labutti K."/>
            <person name="Pangilinan J."/>
            <person name="Ruiz-Duenas F.J."/>
            <person name="Barrasa J.M."/>
            <person name="Sanchez-Garcia M."/>
            <person name="Camarero S."/>
            <person name="Miyauchi S."/>
            <person name="Serrano A."/>
            <person name="Linde D."/>
            <person name="Babiker R."/>
            <person name="Drula E."/>
            <person name="Ayuso-Fernandez I."/>
            <person name="Pacheco R."/>
            <person name="Padilla G."/>
            <person name="Ferreira P."/>
            <person name="Barriuso J."/>
            <person name="Kellner H."/>
            <person name="Castanera R."/>
            <person name="Alfaro M."/>
            <person name="Ramirez L."/>
            <person name="Pisabarro A.G."/>
            <person name="Kuo A."/>
            <person name="Tritt A."/>
            <person name="Lipzen A."/>
            <person name="He G."/>
            <person name="Yan M."/>
            <person name="Ng V."/>
            <person name="Cullen D."/>
            <person name="Martin F."/>
            <person name="Rosso M.-N."/>
            <person name="Henrissat B."/>
            <person name="Hibbett D."/>
            <person name="Martinez A.T."/>
            <person name="Grigoriev I.V."/>
        </authorList>
    </citation>
    <scope>NUCLEOTIDE SEQUENCE</scope>
    <source>
        <strain evidence="17">CBS 247.69</strain>
    </source>
</reference>
<feature type="domain" description="Methyltransferase" evidence="14">
    <location>
        <begin position="246"/>
        <end position="345"/>
    </location>
</feature>
<feature type="domain" description="Protein arginine N-methyltransferase" evidence="16">
    <location>
        <begin position="497"/>
        <end position="556"/>
    </location>
</feature>
<dbReference type="SUPFAM" id="SSF57667">
    <property type="entry name" value="beta-beta-alpha zinc fingers"/>
    <property type="match status" value="1"/>
</dbReference>
<evidence type="ECO:0000259" key="15">
    <source>
        <dbReference type="Pfam" id="PF21137"/>
    </source>
</evidence>
<evidence type="ECO:0000256" key="7">
    <source>
        <dbReference type="ARBA" id="ARBA00022723"/>
    </source>
</evidence>